<reference evidence="1" key="1">
    <citation type="journal article" date="2020" name="ISME J.">
        <title>Gammaproteobacteria mediating utilization of methyl-, sulfur- and petroleum organic compounds in deep ocean hydrothermal plumes.</title>
        <authorList>
            <person name="Zhou Z."/>
            <person name="Liu Y."/>
            <person name="Pan J."/>
            <person name="Cron B.R."/>
            <person name="Toner B.M."/>
            <person name="Anantharaman K."/>
            <person name="Breier J.A."/>
            <person name="Dick G.J."/>
            <person name="Li M."/>
        </authorList>
    </citation>
    <scope>NUCLEOTIDE SEQUENCE</scope>
    <source>
        <strain evidence="1">SZUA-1476</strain>
    </source>
</reference>
<accession>A0A832ZJ46</accession>
<proteinExistence type="predicted"/>
<dbReference type="Pfam" id="PF03192">
    <property type="entry name" value="DUF257"/>
    <property type="match status" value="1"/>
</dbReference>
<dbReference type="EMBL" id="DQUR01000280">
    <property type="protein sequence ID" value="HIP89871.1"/>
    <property type="molecule type" value="Genomic_DNA"/>
</dbReference>
<dbReference type="Gene3D" id="3.40.50.11570">
    <property type="entry name" value="Protein of unknown function DUF257"/>
    <property type="match status" value="1"/>
</dbReference>
<dbReference type="InterPro" id="IPR005489">
    <property type="entry name" value="DUF257"/>
</dbReference>
<comment type="caution">
    <text evidence="1">The sequence shown here is derived from an EMBL/GenBank/DDBJ whole genome shotgun (WGS) entry which is preliminary data.</text>
</comment>
<name>A0A832ZJ46_9EURY</name>
<sequence length="92" mass="10338">MGDIHGQQKRDYPILGILAGQNIVPGESVLIEYDSLVFPYKGFYHLLSWARENDHHLIIIDILDTLYLYKAQIALAGLDTSAILKSLRLVDG</sequence>
<gene>
    <name evidence="1" type="ORF">EYH24_08255</name>
</gene>
<protein>
    <submittedName>
        <fullName evidence="1">Uncharacterized protein</fullName>
    </submittedName>
</protein>
<dbReference type="Proteomes" id="UP000653692">
    <property type="component" value="Unassembled WGS sequence"/>
</dbReference>
<organism evidence="1 2">
    <name type="scientific">Thermococcus paralvinellae</name>
    <dbReference type="NCBI Taxonomy" id="582419"/>
    <lineage>
        <taxon>Archaea</taxon>
        <taxon>Methanobacteriati</taxon>
        <taxon>Methanobacteriota</taxon>
        <taxon>Thermococci</taxon>
        <taxon>Thermococcales</taxon>
        <taxon>Thermococcaceae</taxon>
        <taxon>Thermococcus</taxon>
    </lineage>
</organism>
<evidence type="ECO:0000313" key="2">
    <source>
        <dbReference type="Proteomes" id="UP000653692"/>
    </source>
</evidence>
<evidence type="ECO:0000313" key="1">
    <source>
        <dbReference type="EMBL" id="HIP89871.1"/>
    </source>
</evidence>
<dbReference type="AlphaFoldDB" id="A0A832ZJ46"/>